<comment type="caution">
    <text evidence="2">The sequence shown here is derived from an EMBL/GenBank/DDBJ whole genome shotgun (WGS) entry which is preliminary data.</text>
</comment>
<dbReference type="AlphaFoldDB" id="A0A8I0WRV7"/>
<evidence type="ECO:0000256" key="1">
    <source>
        <dbReference type="SAM" id="Phobius"/>
    </source>
</evidence>
<sequence length="424" mass="49318">MKKSTLFLYIDITLFFLLIFGFYITSLINSSFLVPIIIIPIVLLYSNKLSFIAMKLFSNINILIIIVFFLFSVAISTLIPILHQTFDFSYIKNFASQLTQFICIFSFICFILIHKKENISDYFEKILIYTFIIQSIIQIISFLFPQVANLIHYFYLDNDITNLYERSGKIRGLALASSTGWGLSVGYACTFLFFTKHYLINKKIKIPTLLMGLILFIGCFFSGRTAFLGILLSIIYYLLSEKSKKEKIKDILFILSFFITIILLFLIIVPLYNSQLINKLIGFAFEPLLNYFTSGKLETTSTNTLLSMWNRDISFQTYILGDGLFTDPYTGKYYMQTDVGYLRNLFYGGFFWIVTIIVYHITISGIFIRKKPKYQQNKLILFLLIFSFLIEFKAMSLGFNKYLFTILLTYSLSIIADNYTNRIN</sequence>
<keyword evidence="1" id="KW-0812">Transmembrane</keyword>
<reference evidence="2" key="1">
    <citation type="submission" date="2020-11" db="EMBL/GenBank/DDBJ databases">
        <title>Enhanced detection system for hospital associated transmission using whole genome sequencing surveillance.</title>
        <authorList>
            <person name="Harrison L.H."/>
            <person name="Van Tyne D."/>
            <person name="Marsh J.W."/>
            <person name="Griffith M.P."/>
            <person name="Snyder D.J."/>
            <person name="Cooper V.S."/>
            <person name="Mustapha M."/>
        </authorList>
    </citation>
    <scope>NUCLEOTIDE SEQUENCE</scope>
    <source>
        <strain evidence="2">PR00070</strain>
    </source>
</reference>
<feature type="transmembrane region" description="Helical" evidence="1">
    <location>
        <begin position="94"/>
        <end position="114"/>
    </location>
</feature>
<accession>A0A8I0WRV7</accession>
<dbReference type="Proteomes" id="UP000612266">
    <property type="component" value="Unassembled WGS sequence"/>
</dbReference>
<organism evidence="2 3">
    <name type="scientific">Proteus terrae subsp. cibarius</name>
    <dbReference type="NCBI Taxonomy" id="626774"/>
    <lineage>
        <taxon>Bacteria</taxon>
        <taxon>Pseudomonadati</taxon>
        <taxon>Pseudomonadota</taxon>
        <taxon>Gammaproteobacteria</taxon>
        <taxon>Enterobacterales</taxon>
        <taxon>Morganellaceae</taxon>
        <taxon>Proteus</taxon>
    </lineage>
</organism>
<protein>
    <recommendedName>
        <fullName evidence="4">Wzy</fullName>
    </recommendedName>
</protein>
<name>A0A8I0WRV7_9GAMM</name>
<evidence type="ECO:0008006" key="4">
    <source>
        <dbReference type="Google" id="ProtNLM"/>
    </source>
</evidence>
<proteinExistence type="predicted"/>
<feature type="transmembrane region" description="Helical" evidence="1">
    <location>
        <begin position="32"/>
        <end position="54"/>
    </location>
</feature>
<feature type="transmembrane region" description="Helical" evidence="1">
    <location>
        <begin position="6"/>
        <end position="25"/>
    </location>
</feature>
<feature type="transmembrane region" description="Helical" evidence="1">
    <location>
        <begin position="206"/>
        <end position="239"/>
    </location>
</feature>
<keyword evidence="1" id="KW-1133">Transmembrane helix</keyword>
<feature type="transmembrane region" description="Helical" evidence="1">
    <location>
        <begin position="172"/>
        <end position="194"/>
    </location>
</feature>
<feature type="transmembrane region" description="Helical" evidence="1">
    <location>
        <begin position="345"/>
        <end position="367"/>
    </location>
</feature>
<feature type="transmembrane region" description="Helical" evidence="1">
    <location>
        <begin position="379"/>
        <end position="396"/>
    </location>
</feature>
<feature type="transmembrane region" description="Helical" evidence="1">
    <location>
        <begin position="126"/>
        <end position="151"/>
    </location>
</feature>
<keyword evidence="1" id="KW-0472">Membrane</keyword>
<gene>
    <name evidence="2" type="ORF">I4901_07170</name>
</gene>
<evidence type="ECO:0000313" key="2">
    <source>
        <dbReference type="EMBL" id="MBG2914143.1"/>
    </source>
</evidence>
<feature type="transmembrane region" description="Helical" evidence="1">
    <location>
        <begin position="60"/>
        <end position="82"/>
    </location>
</feature>
<evidence type="ECO:0000313" key="3">
    <source>
        <dbReference type="Proteomes" id="UP000612266"/>
    </source>
</evidence>
<dbReference type="EMBL" id="JADSJR010000007">
    <property type="protein sequence ID" value="MBG2914143.1"/>
    <property type="molecule type" value="Genomic_DNA"/>
</dbReference>
<feature type="transmembrane region" description="Helical" evidence="1">
    <location>
        <begin position="251"/>
        <end position="272"/>
    </location>
</feature>